<dbReference type="PROSITE" id="PS50068">
    <property type="entry name" value="LDLRA_2"/>
    <property type="match status" value="1"/>
</dbReference>
<feature type="signal peptide" evidence="5">
    <location>
        <begin position="1"/>
        <end position="20"/>
    </location>
</feature>
<dbReference type="Gene3D" id="4.10.400.10">
    <property type="entry name" value="Low-density Lipoprotein Receptor"/>
    <property type="match status" value="1"/>
</dbReference>
<evidence type="ECO:0000256" key="3">
    <source>
        <dbReference type="SAM" id="MobiDB-lite"/>
    </source>
</evidence>
<dbReference type="InterPro" id="IPR023415">
    <property type="entry name" value="LDLR_class-A_CS"/>
</dbReference>
<dbReference type="InterPro" id="IPR035914">
    <property type="entry name" value="Sperma_CUB_dom_sf"/>
</dbReference>
<dbReference type="InterPro" id="IPR000859">
    <property type="entry name" value="CUB_dom"/>
</dbReference>
<dbReference type="PROSITE" id="PS01209">
    <property type="entry name" value="LDLRA_1"/>
    <property type="match status" value="1"/>
</dbReference>
<evidence type="ECO:0000259" key="6">
    <source>
        <dbReference type="PROSITE" id="PS01180"/>
    </source>
</evidence>
<gene>
    <name evidence="7" type="ORF">CLODIP_2_CD14840</name>
</gene>
<dbReference type="PANTHER" id="PTHR47537">
    <property type="entry name" value="CUBILIN"/>
    <property type="match status" value="1"/>
</dbReference>
<dbReference type="PROSITE" id="PS01180">
    <property type="entry name" value="CUB"/>
    <property type="match status" value="1"/>
</dbReference>
<name>A0A8S1C4Z2_9INSE</name>
<dbReference type="EMBL" id="CADEPI010000011">
    <property type="protein sequence ID" value="CAB3363181.1"/>
    <property type="molecule type" value="Genomic_DNA"/>
</dbReference>
<dbReference type="SUPFAM" id="SSF57424">
    <property type="entry name" value="LDL receptor-like module"/>
    <property type="match status" value="2"/>
</dbReference>
<keyword evidence="4" id="KW-0472">Membrane</keyword>
<evidence type="ECO:0000256" key="4">
    <source>
        <dbReference type="SAM" id="Phobius"/>
    </source>
</evidence>
<feature type="region of interest" description="Disordered" evidence="3">
    <location>
        <begin position="241"/>
        <end position="261"/>
    </location>
</feature>
<dbReference type="InterPro" id="IPR053207">
    <property type="entry name" value="Non-NMDA_GluR_Accessory"/>
</dbReference>
<proteinExistence type="predicted"/>
<comment type="caution">
    <text evidence="7">The sequence shown here is derived from an EMBL/GenBank/DDBJ whole genome shotgun (WGS) entry which is preliminary data.</text>
</comment>
<keyword evidence="5" id="KW-0732">Signal</keyword>
<evidence type="ECO:0000256" key="5">
    <source>
        <dbReference type="SAM" id="SignalP"/>
    </source>
</evidence>
<dbReference type="Gene3D" id="2.40.128.620">
    <property type="match status" value="1"/>
</dbReference>
<dbReference type="GO" id="GO:0005886">
    <property type="term" value="C:plasma membrane"/>
    <property type="evidence" value="ECO:0007669"/>
    <property type="project" value="TreeGrafter"/>
</dbReference>
<keyword evidence="4" id="KW-0812">Transmembrane</keyword>
<dbReference type="CDD" id="cd00112">
    <property type="entry name" value="LDLa"/>
    <property type="match status" value="1"/>
</dbReference>
<keyword evidence="4" id="KW-1133">Transmembrane helix</keyword>
<protein>
    <recommendedName>
        <fullName evidence="6">CUB domain-containing protein</fullName>
    </recommendedName>
</protein>
<dbReference type="InterPro" id="IPR036055">
    <property type="entry name" value="LDL_receptor-like_sf"/>
</dbReference>
<dbReference type="AlphaFoldDB" id="A0A8S1C4Z2"/>
<dbReference type="CDD" id="cd00041">
    <property type="entry name" value="CUB"/>
    <property type="match status" value="1"/>
</dbReference>
<feature type="chain" id="PRO_5035788710" description="CUB domain-containing protein" evidence="5">
    <location>
        <begin position="21"/>
        <end position="1117"/>
    </location>
</feature>
<reference evidence="7 8" key="1">
    <citation type="submission" date="2020-04" db="EMBL/GenBank/DDBJ databases">
        <authorList>
            <person name="Alioto T."/>
            <person name="Alioto T."/>
            <person name="Gomez Garrido J."/>
        </authorList>
    </citation>
    <scope>NUCLEOTIDE SEQUENCE [LARGE SCALE GENOMIC DNA]</scope>
</reference>
<dbReference type="SUPFAM" id="SSF49854">
    <property type="entry name" value="Spermadhesin, CUB domain"/>
    <property type="match status" value="2"/>
</dbReference>
<evidence type="ECO:0000313" key="7">
    <source>
        <dbReference type="EMBL" id="CAB3363181.1"/>
    </source>
</evidence>
<evidence type="ECO:0000256" key="2">
    <source>
        <dbReference type="PROSITE-ProRule" id="PRU00124"/>
    </source>
</evidence>
<dbReference type="Proteomes" id="UP000494165">
    <property type="component" value="Unassembled WGS sequence"/>
</dbReference>
<comment type="caution">
    <text evidence="2">Lacks conserved residue(s) required for the propagation of feature annotation.</text>
</comment>
<dbReference type="InterPro" id="IPR056707">
    <property type="entry name" value="DUF7805"/>
</dbReference>
<dbReference type="OrthoDB" id="10037824at2759"/>
<feature type="domain" description="CUB" evidence="6">
    <location>
        <begin position="279"/>
        <end position="459"/>
    </location>
</feature>
<dbReference type="PRINTS" id="PR00261">
    <property type="entry name" value="LDLRECEPTOR"/>
</dbReference>
<keyword evidence="8" id="KW-1185">Reference proteome</keyword>
<organism evidence="7 8">
    <name type="scientific">Cloeon dipterum</name>
    <dbReference type="NCBI Taxonomy" id="197152"/>
    <lineage>
        <taxon>Eukaryota</taxon>
        <taxon>Metazoa</taxon>
        <taxon>Ecdysozoa</taxon>
        <taxon>Arthropoda</taxon>
        <taxon>Hexapoda</taxon>
        <taxon>Insecta</taxon>
        <taxon>Pterygota</taxon>
        <taxon>Palaeoptera</taxon>
        <taxon>Ephemeroptera</taxon>
        <taxon>Pisciforma</taxon>
        <taxon>Baetidae</taxon>
        <taxon>Cloeon</taxon>
    </lineage>
</organism>
<sequence>MRALLHATVLLAAATHLAAPAGVAPGPCRQSELTCGASAHHRCITVTKFCDGVDDCGDGTDEPRSCTPCNRTYMGDLGKTYQLSVHRPREDRLPFICDLNFKAPGGEYGDIVQLTFDSFTLGRFTSWTQAGCPDGDLQISESPLERPLVGGRWCGTAWGPPSIYYSETGSVTLHLRLLRVPSSGNNIPLGSSGAGMSSMGYNFDFSVGFKVLSRDSAVVRYGGGTPASPLHAFLPGNATTAAPLARPERKRKKEKADKQADPHKELAFSLGDLIPGTYCSRIYSDCDKKRCRLQSPNFPGLYPRNVTCYYAVRQHEVTAGTHALISISQPSGQLVAIRSHSTLPGSVRSSDTMPVTGDAGRVTSHRLKTWQECDEVQDYVTIYDGYTTRDPILMRFCGGGQPVPPAISSGPELLVEFTSSPYGTFLAPQSAGDQTTSNSFPAGGVTSALHGFQLDVEVKLVPLHTPTYARNKRCEFWIRQSTDMLPNGRSDAGGRLENPKHSLAPNTTCLYHISAAEASSKVWISMLKYHVGSSLDPTYQDDKCTAELRIWDGDVAVPIKQHCDSGPFCERTRFPSSVMATANPGYSFGKNVSLLGRYCKDLVDKSCEHLLLANGTRSPRPCRPSSSESFVSSGASVTIEVRQEESTTLRPVRFTLLYEFVDPRMDGEPFGSGPCDRRFVSRHKTGPVLPSNVLVPYRDLRENSFRSPKDIFLFGRGGARHLKCRFRFEAELGERVKLTINRLATGPGRCQTVLDPVVGRHRCIGNRTAMVVIHEVPWNQHQEDAVLVPRECACSSEVAPLIYVSTSHSVELVLEAHDMGPHLDYDDIMVEGRFEFIATPACTRSRKVTGPSGDIRFRSPSITNDEIYCENYPWMVEPAMGKYLYVKVRGHQMPEPLPASSVNESSNVITPRLPAHNCLTKNRLVIYSSGKLRALVCPTSFDRDAVVEVFSEGWDTHENISTGLDETRRRLLVEFVAREPGTYSVSWLEVSPIRKRLGPAILPPAGFVMSSLGGDEANPSHCSHHCPELQACINASLFCDGVQHCPSGFDEASESCAPYFLRLPQLLYLLVVVAALSSLCVALSVSAYKACYRRRKKQARLRMLLPSGSSGKDLSFS</sequence>
<dbReference type="SMART" id="SM00192">
    <property type="entry name" value="LDLa"/>
    <property type="match status" value="2"/>
</dbReference>
<feature type="transmembrane region" description="Helical" evidence="4">
    <location>
        <begin position="1066"/>
        <end position="1088"/>
    </location>
</feature>
<dbReference type="Gene3D" id="2.60.120.290">
    <property type="entry name" value="Spermadhesin, CUB domain"/>
    <property type="match status" value="2"/>
</dbReference>
<dbReference type="SMART" id="SM00042">
    <property type="entry name" value="CUB"/>
    <property type="match status" value="1"/>
</dbReference>
<dbReference type="Pfam" id="PF00057">
    <property type="entry name" value="Ldl_recept_a"/>
    <property type="match status" value="1"/>
</dbReference>
<dbReference type="InterPro" id="IPR002172">
    <property type="entry name" value="LDrepeatLR_classA_rpt"/>
</dbReference>
<dbReference type="Pfam" id="PF25090">
    <property type="entry name" value="DUF7805"/>
    <property type="match status" value="1"/>
</dbReference>
<dbReference type="PANTHER" id="PTHR47537:SF4">
    <property type="entry name" value="GH12701P"/>
    <property type="match status" value="1"/>
</dbReference>
<evidence type="ECO:0000256" key="1">
    <source>
        <dbReference type="ARBA" id="ARBA00023157"/>
    </source>
</evidence>
<evidence type="ECO:0000313" key="8">
    <source>
        <dbReference type="Proteomes" id="UP000494165"/>
    </source>
</evidence>
<accession>A0A8S1C4Z2</accession>
<keyword evidence="1" id="KW-1015">Disulfide bond</keyword>